<dbReference type="EMBL" id="LR881104">
    <property type="protein sequence ID" value="CAD5235998.1"/>
    <property type="molecule type" value="Genomic_DNA"/>
</dbReference>
<proteinExistence type="predicted"/>
<dbReference type="Proteomes" id="UP000596247">
    <property type="component" value="Chromosome"/>
</dbReference>
<protein>
    <submittedName>
        <fullName evidence="1">Uncharacterized protein</fullName>
    </submittedName>
</protein>
<accession>A0A7R8R9B7</accession>
<evidence type="ECO:0000313" key="1">
    <source>
        <dbReference type="EMBL" id="CAD5235998.1"/>
    </source>
</evidence>
<keyword evidence="2" id="KW-1185">Reference proteome</keyword>
<evidence type="ECO:0000313" key="2">
    <source>
        <dbReference type="Proteomes" id="UP000596247"/>
    </source>
</evidence>
<sequence>MKEYLVYRGEYGARAVLSTQLGSLTFVDERTVAEHYARMPNQWHYTGLKEPKLIVAKVGIHRPFINTPRDPFIEFKDIRNSLGPTHAIRIARKFADSIVETDAWVALAKKHRVNTLDEYLALPDATTQKLCMQAYRYFDDPEEVKVLVKHHFDGAIYRGSGESMNCVEYRIFNCDNIMVLAIAPVR</sequence>
<reference evidence="1 2" key="1">
    <citation type="submission" date="2020-09" db="EMBL/GenBank/DDBJ databases">
        <authorList>
            <person name="Jameson E."/>
        </authorList>
    </citation>
    <scope>NUCLEOTIDE SEQUENCE [LARGE SCALE GENOMIC DNA]</scope>
</reference>
<gene>
    <name evidence="1" type="ORF">LLCLJKAH_00009</name>
</gene>
<organism evidence="1 2">
    <name type="scientific">Klebsiella phage vB_KvM-Eowyn</name>
    <dbReference type="NCBI Taxonomy" id="2762819"/>
    <lineage>
        <taxon>Viruses</taxon>
        <taxon>Duplodnaviria</taxon>
        <taxon>Heunggongvirae</taxon>
        <taxon>Uroviricota</taxon>
        <taxon>Caudoviricetes</taxon>
        <taxon>Chimalliviridae</taxon>
        <taxon>Eowynvirus</taxon>
        <taxon>Eowynvirus eowyn</taxon>
    </lineage>
</organism>
<name>A0A7R8R9B7_9CAUD</name>